<dbReference type="Gene3D" id="1.10.10.160">
    <property type="match status" value="1"/>
</dbReference>
<dbReference type="GO" id="GO:0043138">
    <property type="term" value="F:3'-5' DNA helicase activity"/>
    <property type="evidence" value="ECO:0007669"/>
    <property type="project" value="UniProtKB-EC"/>
</dbReference>
<dbReference type="PROSITE" id="PS51217">
    <property type="entry name" value="UVRD_HELICASE_CTER"/>
    <property type="match status" value="1"/>
</dbReference>
<dbReference type="GO" id="GO:0033202">
    <property type="term" value="C:DNA helicase complex"/>
    <property type="evidence" value="ECO:0007669"/>
    <property type="project" value="TreeGrafter"/>
</dbReference>
<feature type="binding site" evidence="12">
    <location>
        <begin position="28"/>
        <end position="35"/>
    </location>
    <ligand>
        <name>ATP</name>
        <dbReference type="ChEBI" id="CHEBI:30616"/>
    </ligand>
</feature>
<dbReference type="InterPro" id="IPR013986">
    <property type="entry name" value="DExx_box_DNA_helicase_dom_sf"/>
</dbReference>
<dbReference type="PROSITE" id="PS51198">
    <property type="entry name" value="UVRD_HELICASE_ATP_BIND"/>
    <property type="match status" value="1"/>
</dbReference>
<dbReference type="Gene3D" id="3.40.50.300">
    <property type="entry name" value="P-loop containing nucleotide triphosphate hydrolases"/>
    <property type="match status" value="2"/>
</dbReference>
<protein>
    <recommendedName>
        <fullName evidence="9">DNA 3'-5' helicase</fullName>
        <ecNumber evidence="9">5.6.2.4</ecNumber>
    </recommendedName>
    <alternativeName>
        <fullName evidence="10">DNA 3'-5' helicase II</fullName>
    </alternativeName>
</protein>
<accession>A0A1G6G2D0</accession>
<feature type="domain" description="UvrD-like helicase ATP-binding" evidence="14">
    <location>
        <begin position="7"/>
        <end position="321"/>
    </location>
</feature>
<evidence type="ECO:0000259" key="15">
    <source>
        <dbReference type="PROSITE" id="PS51217"/>
    </source>
</evidence>
<dbReference type="EC" id="5.6.2.4" evidence="9"/>
<evidence type="ECO:0000313" key="16">
    <source>
        <dbReference type="EMBL" id="SDB76122.1"/>
    </source>
</evidence>
<organism evidence="16 17">
    <name type="scientific">Bacteroides ovatus</name>
    <dbReference type="NCBI Taxonomy" id="28116"/>
    <lineage>
        <taxon>Bacteria</taxon>
        <taxon>Pseudomonadati</taxon>
        <taxon>Bacteroidota</taxon>
        <taxon>Bacteroidia</taxon>
        <taxon>Bacteroidales</taxon>
        <taxon>Bacteroidaceae</taxon>
        <taxon>Bacteroides</taxon>
    </lineage>
</organism>
<dbReference type="Pfam" id="PF21196">
    <property type="entry name" value="PcrA_UvrD_tudor"/>
    <property type="match status" value="1"/>
</dbReference>
<dbReference type="PANTHER" id="PTHR11070">
    <property type="entry name" value="UVRD / RECB / PCRA DNA HELICASE FAMILY MEMBER"/>
    <property type="match status" value="1"/>
</dbReference>
<feature type="domain" description="UvrD-like helicase C-terminal" evidence="15">
    <location>
        <begin position="322"/>
        <end position="604"/>
    </location>
</feature>
<evidence type="ECO:0000256" key="4">
    <source>
        <dbReference type="ARBA" id="ARBA00022806"/>
    </source>
</evidence>
<keyword evidence="3 12" id="KW-0378">Hydrolase</keyword>
<evidence type="ECO:0000256" key="9">
    <source>
        <dbReference type="ARBA" id="ARBA00034808"/>
    </source>
</evidence>
<comment type="similarity">
    <text evidence="1">Belongs to the helicase family. UvrD subfamily.</text>
</comment>
<evidence type="ECO:0000313" key="17">
    <source>
        <dbReference type="Proteomes" id="UP000183670"/>
    </source>
</evidence>
<dbReference type="PANTHER" id="PTHR11070:SF2">
    <property type="entry name" value="ATP-DEPENDENT DNA HELICASE SRS2"/>
    <property type="match status" value="1"/>
</dbReference>
<sequence length="819" mass="92780">MNTNYIDELNESQCAAVTYNDGPSLVIAGAGSGKTRVLTYKIAYLLEQENGYNPWNILALTFTNKAAREMKERIARQVGMERARYLWMGTFHSIFSRILRAEATFIGFTSQFTIYDTADSKSLLTAIIDQVLREKVHEELLRKYGNRPDLEEKEKEKVIELKKIYKPGVVQARISNAKNHLVTPTGYAANKEAYEGDMAAKMPAIRDIYARYWDRCRQAGAMDFDDLLVYTYILFRDFPEVLARYRDQFRYVLVDEYQDTNYAQHSIVLQLTKENQRVCVVGDDAQSIYSFRGADIDNILYFTKIYPNTKVFKLEQNYRSTQTIVCAANSLIEKNERQIRKAVFSEKEKGEPIGVFQAYSDVEEGDIVANKIAELRREYRYGYADFAILYRTNAQSRIFEEALRKRSIPYKIYGGLSFYQRKEIKDVIAYFRLVVNPNDEEAFKRIINYPARGIGDTTVGKIISAATDHGVSLWATLCEPLSYGLDINKGTHAKLQGFRELIESFIVDQADKNAYEIGTNIIRQSGIINDVCQDTSPENLSRKENIEELVNGMNDFCALRQEEGNPNVSLTDFLSEIALLTDQDSDKADDGEKITLMTVHSAKGLEFKNVFVVGLEENLFPSGMVGDSPRALEEERRLFYVAITRAEEHCYLSFSKTRFRYGKMEFGSPSRFLRDIDVHYLQLPHEAGVSRAVDEGAGRFRREIEGGFTRSASPSRAPFGSTSSEQRERPKAQIIAPSVPRNLKKVSTVSPSSGAQATSSTSPSVAGVQAGQMIEHERFGLGEVIKVEGTGDNAKATIHFKNAGDKQLLLRFARFKVVE</sequence>
<dbReference type="GO" id="GO:0005829">
    <property type="term" value="C:cytosol"/>
    <property type="evidence" value="ECO:0007669"/>
    <property type="project" value="TreeGrafter"/>
</dbReference>
<evidence type="ECO:0000256" key="1">
    <source>
        <dbReference type="ARBA" id="ARBA00009922"/>
    </source>
</evidence>
<gene>
    <name evidence="16" type="ORF">SAMN05192581_1006114</name>
</gene>
<dbReference type="CDD" id="cd18807">
    <property type="entry name" value="SF1_C_UvrD"/>
    <property type="match status" value="1"/>
</dbReference>
<keyword evidence="7" id="KW-0413">Isomerase</keyword>
<dbReference type="FunFam" id="1.10.486.10:FF:000012">
    <property type="entry name" value="DNA helicase"/>
    <property type="match status" value="1"/>
</dbReference>
<evidence type="ECO:0000256" key="8">
    <source>
        <dbReference type="ARBA" id="ARBA00034617"/>
    </source>
</evidence>
<evidence type="ECO:0000256" key="5">
    <source>
        <dbReference type="ARBA" id="ARBA00022840"/>
    </source>
</evidence>
<dbReference type="Pfam" id="PF00580">
    <property type="entry name" value="UvrD-helicase"/>
    <property type="match status" value="1"/>
</dbReference>
<evidence type="ECO:0000256" key="7">
    <source>
        <dbReference type="ARBA" id="ARBA00023235"/>
    </source>
</evidence>
<dbReference type="GO" id="GO:0003677">
    <property type="term" value="F:DNA binding"/>
    <property type="evidence" value="ECO:0007669"/>
    <property type="project" value="UniProtKB-KW"/>
</dbReference>
<name>A0A1G6G2D0_BACOV</name>
<evidence type="ECO:0000259" key="14">
    <source>
        <dbReference type="PROSITE" id="PS51198"/>
    </source>
</evidence>
<dbReference type="EMBL" id="FMYE01000006">
    <property type="protein sequence ID" value="SDB76122.1"/>
    <property type="molecule type" value="Genomic_DNA"/>
</dbReference>
<dbReference type="RefSeq" id="WP_074557029.1">
    <property type="nucleotide sequence ID" value="NZ_FMYE01000006.1"/>
</dbReference>
<proteinExistence type="inferred from homology"/>
<comment type="catalytic activity">
    <reaction evidence="11">
        <text>ATP + H2O = ADP + phosphate + H(+)</text>
        <dbReference type="Rhea" id="RHEA:13065"/>
        <dbReference type="ChEBI" id="CHEBI:15377"/>
        <dbReference type="ChEBI" id="CHEBI:15378"/>
        <dbReference type="ChEBI" id="CHEBI:30616"/>
        <dbReference type="ChEBI" id="CHEBI:43474"/>
        <dbReference type="ChEBI" id="CHEBI:456216"/>
        <dbReference type="EC" id="5.6.2.4"/>
    </reaction>
</comment>
<reference evidence="16 17" key="1">
    <citation type="submission" date="2016-10" db="EMBL/GenBank/DDBJ databases">
        <authorList>
            <person name="de Groot N.N."/>
        </authorList>
    </citation>
    <scope>NUCLEOTIDE SEQUENCE [LARGE SCALE GENOMIC DNA]</scope>
    <source>
        <strain evidence="16 17">NLAE-zl-C500</strain>
    </source>
</reference>
<dbReference type="InterPro" id="IPR014017">
    <property type="entry name" value="DNA_helicase_UvrD-like_C"/>
</dbReference>
<feature type="region of interest" description="Disordered" evidence="13">
    <location>
        <begin position="745"/>
        <end position="767"/>
    </location>
</feature>
<evidence type="ECO:0000256" key="2">
    <source>
        <dbReference type="ARBA" id="ARBA00022741"/>
    </source>
</evidence>
<dbReference type="Gene3D" id="1.10.486.10">
    <property type="entry name" value="PCRA, domain 4"/>
    <property type="match status" value="1"/>
</dbReference>
<evidence type="ECO:0000256" key="11">
    <source>
        <dbReference type="ARBA" id="ARBA00048988"/>
    </source>
</evidence>
<keyword evidence="2 12" id="KW-0547">Nucleotide-binding</keyword>
<evidence type="ECO:0000256" key="3">
    <source>
        <dbReference type="ARBA" id="ARBA00022801"/>
    </source>
</evidence>
<keyword evidence="5 12" id="KW-0067">ATP-binding</keyword>
<dbReference type="CDD" id="cd17932">
    <property type="entry name" value="DEXQc_UvrD"/>
    <property type="match status" value="1"/>
</dbReference>
<dbReference type="InterPro" id="IPR027417">
    <property type="entry name" value="P-loop_NTPase"/>
</dbReference>
<dbReference type="InterPro" id="IPR014016">
    <property type="entry name" value="UvrD-like_ATP-bd"/>
</dbReference>
<dbReference type="GO" id="GO:0005524">
    <property type="term" value="F:ATP binding"/>
    <property type="evidence" value="ECO:0007669"/>
    <property type="project" value="UniProtKB-UniRule"/>
</dbReference>
<feature type="region of interest" description="Disordered" evidence="13">
    <location>
        <begin position="705"/>
        <end position="731"/>
    </location>
</feature>
<dbReference type="InterPro" id="IPR000212">
    <property type="entry name" value="DNA_helicase_UvrD/REP"/>
</dbReference>
<dbReference type="Proteomes" id="UP000183670">
    <property type="component" value="Unassembled WGS sequence"/>
</dbReference>
<feature type="compositionally biased region" description="Polar residues" evidence="13">
    <location>
        <begin position="745"/>
        <end position="764"/>
    </location>
</feature>
<comment type="catalytic activity">
    <reaction evidence="8">
        <text>Couples ATP hydrolysis with the unwinding of duplex DNA by translocating in the 3'-5' direction.</text>
        <dbReference type="EC" id="5.6.2.4"/>
    </reaction>
</comment>
<feature type="compositionally biased region" description="Polar residues" evidence="13">
    <location>
        <begin position="710"/>
        <end position="724"/>
    </location>
</feature>
<evidence type="ECO:0000256" key="12">
    <source>
        <dbReference type="PROSITE-ProRule" id="PRU00560"/>
    </source>
</evidence>
<dbReference type="Pfam" id="PF13361">
    <property type="entry name" value="UvrD_C"/>
    <property type="match status" value="1"/>
</dbReference>
<dbReference type="SUPFAM" id="SSF52540">
    <property type="entry name" value="P-loop containing nucleoside triphosphate hydrolases"/>
    <property type="match status" value="1"/>
</dbReference>
<dbReference type="AlphaFoldDB" id="A0A1G6G2D0"/>
<evidence type="ECO:0000256" key="13">
    <source>
        <dbReference type="SAM" id="MobiDB-lite"/>
    </source>
</evidence>
<dbReference type="GO" id="GO:0016887">
    <property type="term" value="F:ATP hydrolysis activity"/>
    <property type="evidence" value="ECO:0007669"/>
    <property type="project" value="RHEA"/>
</dbReference>
<evidence type="ECO:0000256" key="10">
    <source>
        <dbReference type="ARBA" id="ARBA00034923"/>
    </source>
</evidence>
<keyword evidence="6" id="KW-0238">DNA-binding</keyword>
<evidence type="ECO:0000256" key="6">
    <source>
        <dbReference type="ARBA" id="ARBA00023125"/>
    </source>
</evidence>
<dbReference type="GO" id="GO:0000725">
    <property type="term" value="P:recombinational repair"/>
    <property type="evidence" value="ECO:0007669"/>
    <property type="project" value="TreeGrafter"/>
</dbReference>
<keyword evidence="4 12" id="KW-0347">Helicase</keyword>